<dbReference type="EMBL" id="KI913957">
    <property type="protein sequence ID" value="ETW04842.1"/>
    <property type="molecule type" value="Genomic_DNA"/>
</dbReference>
<reference evidence="2" key="1">
    <citation type="submission" date="2013-12" db="EMBL/GenBank/DDBJ databases">
        <title>The Genome Sequence of Aphanomyces invadans NJM9701.</title>
        <authorList>
            <consortium name="The Broad Institute Genomics Platform"/>
            <person name="Russ C."/>
            <person name="Tyler B."/>
            <person name="van West P."/>
            <person name="Dieguez-Uribeondo J."/>
            <person name="Young S.K."/>
            <person name="Zeng Q."/>
            <person name="Gargeya S."/>
            <person name="Fitzgerald M."/>
            <person name="Abouelleil A."/>
            <person name="Alvarado L."/>
            <person name="Chapman S.B."/>
            <person name="Gainer-Dewar J."/>
            <person name="Goldberg J."/>
            <person name="Griggs A."/>
            <person name="Gujja S."/>
            <person name="Hansen M."/>
            <person name="Howarth C."/>
            <person name="Imamovic A."/>
            <person name="Ireland A."/>
            <person name="Larimer J."/>
            <person name="McCowan C."/>
            <person name="Murphy C."/>
            <person name="Pearson M."/>
            <person name="Poon T.W."/>
            <person name="Priest M."/>
            <person name="Roberts A."/>
            <person name="Saif S."/>
            <person name="Shea T."/>
            <person name="Sykes S."/>
            <person name="Wortman J."/>
            <person name="Nusbaum C."/>
            <person name="Birren B."/>
        </authorList>
    </citation>
    <scope>NUCLEOTIDE SEQUENCE [LARGE SCALE GENOMIC DNA]</scope>
    <source>
        <strain evidence="2">NJM9701</strain>
    </source>
</reference>
<gene>
    <name evidence="2" type="ORF">H310_03965</name>
</gene>
<dbReference type="AlphaFoldDB" id="A0A024UG42"/>
<dbReference type="VEuPathDB" id="FungiDB:H310_03965"/>
<feature type="region of interest" description="Disordered" evidence="1">
    <location>
        <begin position="18"/>
        <end position="39"/>
    </location>
</feature>
<dbReference type="GeneID" id="20081015"/>
<dbReference type="RefSeq" id="XP_008866280.1">
    <property type="nucleotide sequence ID" value="XM_008868058.1"/>
</dbReference>
<evidence type="ECO:0000256" key="1">
    <source>
        <dbReference type="SAM" id="MobiDB-lite"/>
    </source>
</evidence>
<name>A0A024UG42_9STRA</name>
<accession>A0A024UG42</accession>
<sequence>MIREAAMVALTRILADADHDSSDTDGSSTTSVKRAKKASVDGTANAILAISSFLESANECKFQEITLQREANAIAAGKLDLEEKRYL</sequence>
<organism evidence="2">
    <name type="scientific">Aphanomyces invadans</name>
    <dbReference type="NCBI Taxonomy" id="157072"/>
    <lineage>
        <taxon>Eukaryota</taxon>
        <taxon>Sar</taxon>
        <taxon>Stramenopiles</taxon>
        <taxon>Oomycota</taxon>
        <taxon>Saprolegniomycetes</taxon>
        <taxon>Saprolegniales</taxon>
        <taxon>Verrucalvaceae</taxon>
        <taxon>Aphanomyces</taxon>
    </lineage>
</organism>
<protein>
    <submittedName>
        <fullName evidence="2">Uncharacterized protein</fullName>
    </submittedName>
</protein>
<evidence type="ECO:0000313" key="2">
    <source>
        <dbReference type="EMBL" id="ETW04842.1"/>
    </source>
</evidence>
<proteinExistence type="predicted"/>